<feature type="transmembrane region" description="Helical" evidence="1">
    <location>
        <begin position="127"/>
        <end position="148"/>
    </location>
</feature>
<feature type="transmembrane region" description="Helical" evidence="1">
    <location>
        <begin position="99"/>
        <end position="120"/>
    </location>
</feature>
<feature type="transmembrane region" description="Helical" evidence="1">
    <location>
        <begin position="160"/>
        <end position="178"/>
    </location>
</feature>
<feature type="transmembrane region" description="Helical" evidence="1">
    <location>
        <begin position="71"/>
        <end position="93"/>
    </location>
</feature>
<evidence type="ECO:0000256" key="1">
    <source>
        <dbReference type="SAM" id="Phobius"/>
    </source>
</evidence>
<dbReference type="OrthoDB" id="5906134at2759"/>
<comment type="caution">
    <text evidence="2">The sequence shown here is derived from an EMBL/GenBank/DDBJ whole genome shotgun (WGS) entry which is preliminary data.</text>
</comment>
<dbReference type="EMBL" id="PDUG01000004">
    <property type="protein sequence ID" value="PIC36009.1"/>
    <property type="molecule type" value="Genomic_DNA"/>
</dbReference>
<feature type="transmembrane region" description="Helical" evidence="1">
    <location>
        <begin position="33"/>
        <end position="50"/>
    </location>
</feature>
<gene>
    <name evidence="2" type="primary">Cnig_chr_IV.g15168</name>
    <name evidence="2" type="ORF">B9Z55_015168</name>
</gene>
<accession>A0A2G5U914</accession>
<keyword evidence="1" id="KW-1133">Transmembrane helix</keyword>
<proteinExistence type="predicted"/>
<organism evidence="2 3">
    <name type="scientific">Caenorhabditis nigoni</name>
    <dbReference type="NCBI Taxonomy" id="1611254"/>
    <lineage>
        <taxon>Eukaryota</taxon>
        <taxon>Metazoa</taxon>
        <taxon>Ecdysozoa</taxon>
        <taxon>Nematoda</taxon>
        <taxon>Chromadorea</taxon>
        <taxon>Rhabditida</taxon>
        <taxon>Rhabditina</taxon>
        <taxon>Rhabditomorpha</taxon>
        <taxon>Rhabditoidea</taxon>
        <taxon>Rhabditidae</taxon>
        <taxon>Peloderinae</taxon>
        <taxon>Caenorhabditis</taxon>
    </lineage>
</organism>
<evidence type="ECO:0000313" key="3">
    <source>
        <dbReference type="Proteomes" id="UP000230233"/>
    </source>
</evidence>
<dbReference type="Proteomes" id="UP000230233">
    <property type="component" value="Chromosome IV"/>
</dbReference>
<protein>
    <submittedName>
        <fullName evidence="2">Uncharacterized protein</fullName>
    </submittedName>
</protein>
<name>A0A2G5U914_9PELO</name>
<keyword evidence="3" id="KW-1185">Reference proteome</keyword>
<sequence length="208" mass="24163">MFLFDLSLFYPNTFSKEPPVFAGDTFLLGFSHYQWFFVPIVFLGLIRMAIHAQKHGPIQFNEEWVLRIRRGMTITIIFGVLYCIVEIANTFLLKPESESRYIITFIGRFILSFLISFFGFEAFATTFVLYNWLTILAGLLGTGTVLILQDMGDGGYSHCYIVWTMGIYMGLLELWIIWKTEDGLVNMGEYLPPIDPRLERRNYNGRFV</sequence>
<keyword evidence="1" id="KW-0472">Membrane</keyword>
<dbReference type="AlphaFoldDB" id="A0A2G5U914"/>
<reference evidence="3" key="1">
    <citation type="submission" date="2017-10" db="EMBL/GenBank/DDBJ databases">
        <title>Rapid genome shrinkage in a self-fertile nematode reveals novel sperm competition proteins.</title>
        <authorList>
            <person name="Yin D."/>
            <person name="Schwarz E.M."/>
            <person name="Thomas C.G."/>
            <person name="Felde R.L."/>
            <person name="Korf I.F."/>
            <person name="Cutter A.D."/>
            <person name="Schartner C.M."/>
            <person name="Ralston E.J."/>
            <person name="Meyer B.J."/>
            <person name="Haag E.S."/>
        </authorList>
    </citation>
    <scope>NUCLEOTIDE SEQUENCE [LARGE SCALE GENOMIC DNA]</scope>
    <source>
        <strain evidence="3">JU1422</strain>
    </source>
</reference>
<keyword evidence="1" id="KW-0812">Transmembrane</keyword>
<evidence type="ECO:0000313" key="2">
    <source>
        <dbReference type="EMBL" id="PIC36009.1"/>
    </source>
</evidence>